<dbReference type="EMBL" id="CM055728">
    <property type="protein sequence ID" value="KAJ8016008.1"/>
    <property type="molecule type" value="Genomic_DNA"/>
</dbReference>
<accession>A0ACC2HJF7</accession>
<proteinExistence type="predicted"/>
<keyword evidence="2" id="KW-1185">Reference proteome</keyword>
<sequence length="958" mass="109488">MGLKNLTCLQLAGNSLTSPLPRLPESLTILNLELNHLYNISQPFGTPNLQVLLLTKNCYYANPCNQSFHIDEAVFSELTQLNTLNLGFTNVTSILPGLPHSLTKLVLNENKIAVLDGWVFPNLTRLEDLDLGWNCQRCDHAAQPCFPCKNNASLKINPSAFYAQNNSLKYLSLRGNSLRNIPEGLFSPLVNLSGLDLSDNLLAYAIRNGTFFEELCHLTWISLIYNYEPMKTFSKLILSPKIIVMSGLKHLLLSGNFFLTVPVKTLRLLSKLYQLEFLELRMNFIRYCNLSVLAQLPALKNVDLSQNQLQFLPDCSKPLFPGLQEVHATVDLQNRPMMLHDQRSIEEDLRDPINHIVPVANPGPNPAGILKMYYNEIPTMWSFKNSLCNDSIYYDLSQNNILTLNSHLFVGMEKAVCLDLSYNYISQSLDGGQFTHLVNLTYLNMDHNRIDLYYAYAFQELNNTLKVLDLSNNPFHFLMRGMGHRFEFIQYLYHLEALSLSDNSIGMRIDHRLYSNSLRYLYFAGNNLDLMWDTRTNDYITFFQNLTNLIYLDISRNNLRSLSPEAICNLPVSLQALRVSDNNLYFFPWDNITALDNLTHLNLSGNQLSKLPNKVILFGAKFKLLDLSYNHINVLPEDFFSKALTLHVLYLHHNNLKLLDHQSLPGPLENGSALKILTLHDNPFDCSCDTSWFAEYLRASQVTIPLISTNVNCGFPESQQGKSVLSMDPRSCQEIYGSLTFICTALLTLVFTVLPLLKHLYGWDVWYCFQVLWAGHKGYSQLPGGYSQSEYDAFVVFDTENPALRDWVYNELLVQLENKGQRKFRLCLEERDWVPGLSCIENLHSAVYRSMKTVFVLTSSCRGSSGGAANVNGVTRQAFYMVQQRLLDEKVDVAVLVLLDKVFPKLKYLQLRKRLCRKSVMSWPKNPMAQPLFWNRMTIALSSDNISFYDRNVSESFI</sequence>
<gene>
    <name evidence="1" type="ORF">DPEC_G00002660</name>
</gene>
<dbReference type="Proteomes" id="UP001157502">
    <property type="component" value="Chromosome 1"/>
</dbReference>
<protein>
    <submittedName>
        <fullName evidence="1">Uncharacterized protein</fullName>
    </submittedName>
</protein>
<reference evidence="1" key="1">
    <citation type="submission" date="2021-05" db="EMBL/GenBank/DDBJ databases">
        <authorList>
            <person name="Pan Q."/>
            <person name="Jouanno E."/>
            <person name="Zahm M."/>
            <person name="Klopp C."/>
            <person name="Cabau C."/>
            <person name="Louis A."/>
            <person name="Berthelot C."/>
            <person name="Parey E."/>
            <person name="Roest Crollius H."/>
            <person name="Montfort J."/>
            <person name="Robinson-Rechavi M."/>
            <person name="Bouchez O."/>
            <person name="Lampietro C."/>
            <person name="Lopez Roques C."/>
            <person name="Donnadieu C."/>
            <person name="Postlethwait J."/>
            <person name="Bobe J."/>
            <person name="Dillon D."/>
            <person name="Chandos A."/>
            <person name="von Hippel F."/>
            <person name="Guiguen Y."/>
        </authorList>
    </citation>
    <scope>NUCLEOTIDE SEQUENCE</scope>
    <source>
        <strain evidence="1">YG-Jan2019</strain>
    </source>
</reference>
<name>A0ACC2HJF7_DALPE</name>
<evidence type="ECO:0000313" key="2">
    <source>
        <dbReference type="Proteomes" id="UP001157502"/>
    </source>
</evidence>
<evidence type="ECO:0000313" key="1">
    <source>
        <dbReference type="EMBL" id="KAJ8016008.1"/>
    </source>
</evidence>
<comment type="caution">
    <text evidence="1">The sequence shown here is derived from an EMBL/GenBank/DDBJ whole genome shotgun (WGS) entry which is preliminary data.</text>
</comment>
<organism evidence="1 2">
    <name type="scientific">Dallia pectoralis</name>
    <name type="common">Alaska blackfish</name>
    <dbReference type="NCBI Taxonomy" id="75939"/>
    <lineage>
        <taxon>Eukaryota</taxon>
        <taxon>Metazoa</taxon>
        <taxon>Chordata</taxon>
        <taxon>Craniata</taxon>
        <taxon>Vertebrata</taxon>
        <taxon>Euteleostomi</taxon>
        <taxon>Actinopterygii</taxon>
        <taxon>Neopterygii</taxon>
        <taxon>Teleostei</taxon>
        <taxon>Protacanthopterygii</taxon>
        <taxon>Esociformes</taxon>
        <taxon>Umbridae</taxon>
        <taxon>Dallia</taxon>
    </lineage>
</organism>